<evidence type="ECO:0000313" key="6">
    <source>
        <dbReference type="Proteomes" id="UP000547973"/>
    </source>
</evidence>
<evidence type="ECO:0000259" key="3">
    <source>
        <dbReference type="Pfam" id="PF08501"/>
    </source>
</evidence>
<dbReference type="Pfam" id="PF08501">
    <property type="entry name" value="Shikimate_dh_N"/>
    <property type="match status" value="1"/>
</dbReference>
<comment type="caution">
    <text evidence="5">The sequence shown here is derived from an EMBL/GenBank/DDBJ whole genome shotgun (WGS) entry which is preliminary data.</text>
</comment>
<sequence>MLGLDWSYEAIDVDTPDLATFLSSRGDEWVGFSLTMPLKAEAARLADFVEPQAKLLGTVNTLVPAGKGEYRHWVGANSDIHGMVAAFAEADAVRVGEAVIVGGGATATSAVAALASMGATAPYVLLRDRARAGALMRAASRMGVKPRFLNIASQEGLAALSRADAVMSTVPAEAGAALAARIHESGTRVRGVLLDAVYVPVSTPLSLAWGELGGVSVSGVRMLLHQAGEQVRLMTGQSAPVEAMDLALAKVLTNS</sequence>
<dbReference type="GO" id="GO:0004764">
    <property type="term" value="F:shikimate 3-dehydrogenase (NADP+) activity"/>
    <property type="evidence" value="ECO:0007669"/>
    <property type="project" value="UniProtKB-EC"/>
</dbReference>
<evidence type="ECO:0000259" key="4">
    <source>
        <dbReference type="Pfam" id="PF18317"/>
    </source>
</evidence>
<keyword evidence="2" id="KW-0057">Aromatic amino acid biosynthesis</keyword>
<keyword evidence="6" id="KW-1185">Reference proteome</keyword>
<feature type="domain" description="SDH C-terminal" evidence="4">
    <location>
        <begin position="219"/>
        <end position="244"/>
    </location>
</feature>
<dbReference type="PANTHER" id="PTHR21089">
    <property type="entry name" value="SHIKIMATE DEHYDROGENASE"/>
    <property type="match status" value="1"/>
</dbReference>
<dbReference type="InterPro" id="IPR013708">
    <property type="entry name" value="Shikimate_DH-bd_N"/>
</dbReference>
<keyword evidence="2" id="KW-0028">Amino-acid biosynthesis</keyword>
<dbReference type="GO" id="GO:0019632">
    <property type="term" value="P:shikimate metabolic process"/>
    <property type="evidence" value="ECO:0007669"/>
    <property type="project" value="TreeGrafter"/>
</dbReference>
<dbReference type="EC" id="1.1.1.25" evidence="5"/>
<feature type="domain" description="Shikimate dehydrogenase substrate binding N-terminal" evidence="3">
    <location>
        <begin position="2"/>
        <end position="62"/>
    </location>
</feature>
<comment type="pathway">
    <text evidence="1">Metabolic intermediate biosynthesis; chorismate biosynthesis; chorismate from D-erythrose 4-phosphate and phosphoenolpyruvate: step 4/7.</text>
</comment>
<dbReference type="SUPFAM" id="SSF51735">
    <property type="entry name" value="NAD(P)-binding Rossmann-fold domains"/>
    <property type="match status" value="1"/>
</dbReference>
<dbReference type="Gene3D" id="3.40.50.720">
    <property type="entry name" value="NAD(P)-binding Rossmann-like Domain"/>
    <property type="match status" value="1"/>
</dbReference>
<evidence type="ECO:0000256" key="1">
    <source>
        <dbReference type="ARBA" id="ARBA00004871"/>
    </source>
</evidence>
<dbReference type="Gene3D" id="3.40.50.10860">
    <property type="entry name" value="Leucine Dehydrogenase, chain A, domain 1"/>
    <property type="match status" value="1"/>
</dbReference>
<dbReference type="Proteomes" id="UP000547973">
    <property type="component" value="Unassembled WGS sequence"/>
</dbReference>
<dbReference type="InterPro" id="IPR046346">
    <property type="entry name" value="Aminoacid_DH-like_N_sf"/>
</dbReference>
<dbReference type="Pfam" id="PF18317">
    <property type="entry name" value="SDH_C"/>
    <property type="match status" value="1"/>
</dbReference>
<dbReference type="InterPro" id="IPR022893">
    <property type="entry name" value="Shikimate_DH_fam"/>
</dbReference>
<dbReference type="AlphaFoldDB" id="A0A7Y9Z9N1"/>
<evidence type="ECO:0000313" key="5">
    <source>
        <dbReference type="EMBL" id="NYI41352.1"/>
    </source>
</evidence>
<reference evidence="5 6" key="1">
    <citation type="submission" date="2020-07" db="EMBL/GenBank/DDBJ databases">
        <title>Sequencing the genomes of 1000 actinobacteria strains.</title>
        <authorList>
            <person name="Klenk H.-P."/>
        </authorList>
    </citation>
    <scope>NUCLEOTIDE SEQUENCE [LARGE SCALE GENOMIC DNA]</scope>
    <source>
        <strain evidence="5 6">DSM 19970</strain>
    </source>
</reference>
<dbReference type="InterPro" id="IPR041121">
    <property type="entry name" value="SDH_C"/>
</dbReference>
<gene>
    <name evidence="5" type="ORF">BKA03_001471</name>
</gene>
<dbReference type="EMBL" id="JACBZO010000001">
    <property type="protein sequence ID" value="NYI41352.1"/>
    <property type="molecule type" value="Genomic_DNA"/>
</dbReference>
<protein>
    <submittedName>
        <fullName evidence="5">Shikimate dehydrogenase</fullName>
        <ecNumber evidence="5">1.1.1.25</ecNumber>
    </submittedName>
</protein>
<dbReference type="InterPro" id="IPR036291">
    <property type="entry name" value="NAD(P)-bd_dom_sf"/>
</dbReference>
<dbReference type="PANTHER" id="PTHR21089:SF1">
    <property type="entry name" value="BIFUNCTIONAL 3-DEHYDROQUINATE DEHYDRATASE_SHIKIMATE DEHYDROGENASE, CHLOROPLASTIC"/>
    <property type="match status" value="1"/>
</dbReference>
<name>A0A7Y9Z9N1_9MICO</name>
<proteinExistence type="predicted"/>
<dbReference type="SUPFAM" id="SSF53223">
    <property type="entry name" value="Aminoacid dehydrogenase-like, N-terminal domain"/>
    <property type="match status" value="1"/>
</dbReference>
<dbReference type="GO" id="GO:0005829">
    <property type="term" value="C:cytosol"/>
    <property type="evidence" value="ECO:0007669"/>
    <property type="project" value="TreeGrafter"/>
</dbReference>
<evidence type="ECO:0000256" key="2">
    <source>
        <dbReference type="ARBA" id="ARBA00023141"/>
    </source>
</evidence>
<organism evidence="5 6">
    <name type="scientific">Demequina lutea</name>
    <dbReference type="NCBI Taxonomy" id="431489"/>
    <lineage>
        <taxon>Bacteria</taxon>
        <taxon>Bacillati</taxon>
        <taxon>Actinomycetota</taxon>
        <taxon>Actinomycetes</taxon>
        <taxon>Micrococcales</taxon>
        <taxon>Demequinaceae</taxon>
        <taxon>Demequina</taxon>
    </lineage>
</organism>
<keyword evidence="5" id="KW-0560">Oxidoreductase</keyword>
<dbReference type="GO" id="GO:0009423">
    <property type="term" value="P:chorismate biosynthetic process"/>
    <property type="evidence" value="ECO:0007669"/>
    <property type="project" value="TreeGrafter"/>
</dbReference>
<accession>A0A7Y9Z9N1</accession>
<dbReference type="GO" id="GO:0050661">
    <property type="term" value="F:NADP binding"/>
    <property type="evidence" value="ECO:0007669"/>
    <property type="project" value="TreeGrafter"/>
</dbReference>
<dbReference type="GO" id="GO:0009073">
    <property type="term" value="P:aromatic amino acid family biosynthetic process"/>
    <property type="evidence" value="ECO:0007669"/>
    <property type="project" value="UniProtKB-KW"/>
</dbReference>